<evidence type="ECO:0000313" key="1">
    <source>
        <dbReference type="EMBL" id="KAK2878347.1"/>
    </source>
</evidence>
<sequence>MLQLATGEMPNSFAASRWPEPSPDRIFSVFSLFPPFLSASPSCRWLGLYRGVGVWEGRYGWAPLQC</sequence>
<name>A0AA88PEY2_9TELE</name>
<dbReference type="EMBL" id="JAUYZG010000019">
    <property type="protein sequence ID" value="KAK2878347.1"/>
    <property type="molecule type" value="Genomic_DNA"/>
</dbReference>
<reference evidence="1" key="1">
    <citation type="submission" date="2023-08" db="EMBL/GenBank/DDBJ databases">
        <title>Chromosome-level Genome Assembly of mud carp (Cirrhinus molitorella).</title>
        <authorList>
            <person name="Liu H."/>
        </authorList>
    </citation>
    <scope>NUCLEOTIDE SEQUENCE</scope>
    <source>
        <strain evidence="1">Prfri</strain>
        <tissue evidence="1">Muscle</tissue>
    </source>
</reference>
<protein>
    <submittedName>
        <fullName evidence="1">Uncharacterized protein</fullName>
    </submittedName>
</protein>
<organism evidence="1 2">
    <name type="scientific">Cirrhinus molitorella</name>
    <name type="common">mud carp</name>
    <dbReference type="NCBI Taxonomy" id="172907"/>
    <lineage>
        <taxon>Eukaryota</taxon>
        <taxon>Metazoa</taxon>
        <taxon>Chordata</taxon>
        <taxon>Craniata</taxon>
        <taxon>Vertebrata</taxon>
        <taxon>Euteleostomi</taxon>
        <taxon>Actinopterygii</taxon>
        <taxon>Neopterygii</taxon>
        <taxon>Teleostei</taxon>
        <taxon>Ostariophysi</taxon>
        <taxon>Cypriniformes</taxon>
        <taxon>Cyprinidae</taxon>
        <taxon>Labeoninae</taxon>
        <taxon>Labeonini</taxon>
        <taxon>Cirrhinus</taxon>
    </lineage>
</organism>
<evidence type="ECO:0000313" key="2">
    <source>
        <dbReference type="Proteomes" id="UP001187343"/>
    </source>
</evidence>
<gene>
    <name evidence="1" type="ORF">Q8A67_019138</name>
</gene>
<keyword evidence="2" id="KW-1185">Reference proteome</keyword>
<accession>A0AA88PEY2</accession>
<proteinExistence type="predicted"/>
<comment type="caution">
    <text evidence="1">The sequence shown here is derived from an EMBL/GenBank/DDBJ whole genome shotgun (WGS) entry which is preliminary data.</text>
</comment>
<dbReference type="Proteomes" id="UP001187343">
    <property type="component" value="Unassembled WGS sequence"/>
</dbReference>
<dbReference type="AlphaFoldDB" id="A0AA88PEY2"/>